<keyword evidence="1" id="KW-1133">Transmembrane helix</keyword>
<feature type="transmembrane region" description="Helical" evidence="1">
    <location>
        <begin position="130"/>
        <end position="150"/>
    </location>
</feature>
<feature type="transmembrane region" description="Helical" evidence="1">
    <location>
        <begin position="70"/>
        <end position="90"/>
    </location>
</feature>
<name>A0A177KCN3_9MICO</name>
<dbReference type="AlphaFoldDB" id="A0A177KCN3"/>
<sequence>MPDAAPRAFEVRHLQMGRALFAAIAAVMITFSVDHSAQVGGAVFSGFAVATALILILSAWLVFRAGERWQAVLLGILTLVAGMIATLPVARTVDGYFTVVLVWALAAGVAELVIGIVGRRRGAPAARESVFVGALTIVLGVALLFIPRGYSLDYYIDQAQQSFTLTGITIGVGVFGAYAAIVAVYLGIAAFSPRPAAVPAVETADTDAAGGRS</sequence>
<protein>
    <submittedName>
        <fullName evidence="2">Acyl-CoA synthetase</fullName>
    </submittedName>
</protein>
<dbReference type="RefSeq" id="WP_064002712.1">
    <property type="nucleotide sequence ID" value="NZ_LSTV01000002.1"/>
</dbReference>
<dbReference type="OrthoDB" id="5083956at2"/>
<dbReference type="EMBL" id="LSTV01000002">
    <property type="protein sequence ID" value="OAH50351.1"/>
    <property type="molecule type" value="Genomic_DNA"/>
</dbReference>
<feature type="transmembrane region" description="Helical" evidence="1">
    <location>
        <begin position="162"/>
        <end position="186"/>
    </location>
</feature>
<organism evidence="2 3">
    <name type="scientific">Microbacterium oleivorans</name>
    <dbReference type="NCBI Taxonomy" id="273677"/>
    <lineage>
        <taxon>Bacteria</taxon>
        <taxon>Bacillati</taxon>
        <taxon>Actinomycetota</taxon>
        <taxon>Actinomycetes</taxon>
        <taxon>Micrococcales</taxon>
        <taxon>Microbacteriaceae</taxon>
        <taxon>Microbacterium</taxon>
    </lineage>
</organism>
<proteinExistence type="predicted"/>
<dbReference type="Proteomes" id="UP000076998">
    <property type="component" value="Unassembled WGS sequence"/>
</dbReference>
<feature type="transmembrane region" description="Helical" evidence="1">
    <location>
        <begin position="96"/>
        <end position="118"/>
    </location>
</feature>
<evidence type="ECO:0000313" key="3">
    <source>
        <dbReference type="Proteomes" id="UP000076998"/>
    </source>
</evidence>
<reference evidence="2 3" key="1">
    <citation type="submission" date="2016-02" db="EMBL/GenBank/DDBJ databases">
        <authorList>
            <person name="Wen L."/>
            <person name="He K."/>
            <person name="Yang H."/>
        </authorList>
    </citation>
    <scope>NUCLEOTIDE SEQUENCE [LARGE SCALE GENOMIC DNA]</scope>
    <source>
        <strain evidence="2 3">CD11_3</strain>
    </source>
</reference>
<feature type="transmembrane region" description="Helical" evidence="1">
    <location>
        <begin position="16"/>
        <end position="33"/>
    </location>
</feature>
<comment type="caution">
    <text evidence="2">The sequence shown here is derived from an EMBL/GenBank/DDBJ whole genome shotgun (WGS) entry which is preliminary data.</text>
</comment>
<evidence type="ECO:0000313" key="2">
    <source>
        <dbReference type="EMBL" id="OAH50351.1"/>
    </source>
</evidence>
<keyword evidence="1" id="KW-0472">Membrane</keyword>
<gene>
    <name evidence="2" type="ORF">AYL44_07790</name>
</gene>
<keyword evidence="1" id="KW-0812">Transmembrane</keyword>
<feature type="transmembrane region" description="Helical" evidence="1">
    <location>
        <begin position="39"/>
        <end position="63"/>
    </location>
</feature>
<evidence type="ECO:0000256" key="1">
    <source>
        <dbReference type="SAM" id="Phobius"/>
    </source>
</evidence>
<accession>A0A177KCN3</accession>